<keyword evidence="6" id="KW-1185">Reference proteome</keyword>
<reference evidence="5" key="1">
    <citation type="submission" date="2022-03" db="EMBL/GenBank/DDBJ databases">
        <authorList>
            <person name="Tunstrom K."/>
        </authorList>
    </citation>
    <scope>NUCLEOTIDE SEQUENCE</scope>
</reference>
<proteinExistence type="predicted"/>
<evidence type="ECO:0000313" key="5">
    <source>
        <dbReference type="EMBL" id="CAH2099153.1"/>
    </source>
</evidence>
<evidence type="ECO:0000256" key="3">
    <source>
        <dbReference type="SAM" id="MobiDB-lite"/>
    </source>
</evidence>
<dbReference type="PANTHER" id="PTHR24123:SF141">
    <property type="entry name" value="ANKYRIN 2, ISOFORM U"/>
    <property type="match status" value="1"/>
</dbReference>
<sequence>MSGVEGKYRVAAPELMQDTFMSDSEDEGGEVECPIQQQQQYRYMNSEVGTLNRARPLEDSVTDGHLWPSNNDSRVATIERQPVDIGFLVSFVVDARGGAMKAKRRGGVRIIVPPAACAAPTRVTCRAATRRAPAAAPPPLMEGEALASRLLELQPQGAKFLAPVIIEVPIFTASCPEREIVILRSDTGETWQDHYLHNNDNPMIQETLTRERQEHGNSGESLGENGERVTRIITCDFPHYLAVVSRVRQEVHIIGPEGGTISSAHIPQVQALFPAQALTKRIRVGLQAHGAAGALVRRVLPRHAAVSPVLTPRRRKFHRSITLTAPLPHPPDQKVTSLCAVCCVLVHGAARAAAPRRRVARAHRGAAPPQVPPQHHAHGAAAAPARPEGDLAVCCVLCAGTWCGACCRATPPCRPCSPWSRAAASSTAASRSRRRCRTRPTRR</sequence>
<feature type="domain" description="ZU5" evidence="4">
    <location>
        <begin position="87"/>
        <end position="246"/>
    </location>
</feature>
<dbReference type="SMART" id="SM00218">
    <property type="entry name" value="ZU5"/>
    <property type="match status" value="1"/>
</dbReference>
<feature type="region of interest" description="Disordered" evidence="3">
    <location>
        <begin position="415"/>
        <end position="443"/>
    </location>
</feature>
<evidence type="ECO:0000256" key="1">
    <source>
        <dbReference type="ARBA" id="ARBA00022737"/>
    </source>
</evidence>
<keyword evidence="1" id="KW-0677">Repeat</keyword>
<feature type="compositionally biased region" description="Low complexity" evidence="3">
    <location>
        <begin position="415"/>
        <end position="430"/>
    </location>
</feature>
<dbReference type="AlphaFoldDB" id="A0AAU9UMB7"/>
<organism evidence="5 6">
    <name type="scientific">Euphydryas editha</name>
    <name type="common">Edith's checkerspot</name>
    <dbReference type="NCBI Taxonomy" id="104508"/>
    <lineage>
        <taxon>Eukaryota</taxon>
        <taxon>Metazoa</taxon>
        <taxon>Ecdysozoa</taxon>
        <taxon>Arthropoda</taxon>
        <taxon>Hexapoda</taxon>
        <taxon>Insecta</taxon>
        <taxon>Pterygota</taxon>
        <taxon>Neoptera</taxon>
        <taxon>Endopterygota</taxon>
        <taxon>Lepidoptera</taxon>
        <taxon>Glossata</taxon>
        <taxon>Ditrysia</taxon>
        <taxon>Papilionoidea</taxon>
        <taxon>Nymphalidae</taxon>
        <taxon>Nymphalinae</taxon>
        <taxon>Euphydryas</taxon>
    </lineage>
</organism>
<dbReference type="EMBL" id="CAKOGL010000021">
    <property type="protein sequence ID" value="CAH2099153.1"/>
    <property type="molecule type" value="Genomic_DNA"/>
</dbReference>
<feature type="region of interest" description="Disordered" evidence="3">
    <location>
        <begin position="359"/>
        <end position="383"/>
    </location>
</feature>
<keyword evidence="2" id="KW-0040">ANK repeat</keyword>
<dbReference type="PROSITE" id="PS51145">
    <property type="entry name" value="ZU5"/>
    <property type="match status" value="1"/>
</dbReference>
<dbReference type="PANTHER" id="PTHR24123">
    <property type="entry name" value="ANKYRIN REPEAT-CONTAINING"/>
    <property type="match status" value="1"/>
</dbReference>
<feature type="compositionally biased region" description="Basic residues" evidence="3">
    <location>
        <begin position="431"/>
        <end position="443"/>
    </location>
</feature>
<dbReference type="Pfam" id="PF00791">
    <property type="entry name" value="ZU5"/>
    <property type="match status" value="1"/>
</dbReference>
<protein>
    <recommendedName>
        <fullName evidence="4">ZU5 domain-containing protein</fullName>
    </recommendedName>
</protein>
<dbReference type="FunFam" id="2.60.220.30:FF:000009">
    <property type="entry name" value="Ankyrin 2, isoform G"/>
    <property type="match status" value="1"/>
</dbReference>
<dbReference type="InterPro" id="IPR051165">
    <property type="entry name" value="Multifunctional_ANK_Repeat"/>
</dbReference>
<evidence type="ECO:0000313" key="6">
    <source>
        <dbReference type="Proteomes" id="UP001153954"/>
    </source>
</evidence>
<accession>A0AAU9UMB7</accession>
<name>A0AAU9UMB7_EUPED</name>
<comment type="caution">
    <text evidence="5">The sequence shown here is derived from an EMBL/GenBank/DDBJ whole genome shotgun (WGS) entry which is preliminary data.</text>
</comment>
<gene>
    <name evidence="5" type="ORF">EEDITHA_LOCUS14185</name>
</gene>
<dbReference type="InterPro" id="IPR000906">
    <property type="entry name" value="ZU5_dom"/>
</dbReference>
<dbReference type="Proteomes" id="UP001153954">
    <property type="component" value="Unassembled WGS sequence"/>
</dbReference>
<dbReference type="Gene3D" id="2.60.220.30">
    <property type="match status" value="2"/>
</dbReference>
<evidence type="ECO:0000259" key="4">
    <source>
        <dbReference type="PROSITE" id="PS51145"/>
    </source>
</evidence>
<evidence type="ECO:0000256" key="2">
    <source>
        <dbReference type="ARBA" id="ARBA00023043"/>
    </source>
</evidence>